<accession>A0A847SEX1</accession>
<organism evidence="3 4">
    <name type="scientific">Chitinophaga eiseniae</name>
    <dbReference type="NCBI Taxonomy" id="634771"/>
    <lineage>
        <taxon>Bacteria</taxon>
        <taxon>Pseudomonadati</taxon>
        <taxon>Bacteroidota</taxon>
        <taxon>Chitinophagia</taxon>
        <taxon>Chitinophagales</taxon>
        <taxon>Chitinophagaceae</taxon>
        <taxon>Chitinophaga</taxon>
    </lineage>
</organism>
<evidence type="ECO:0000259" key="2">
    <source>
        <dbReference type="Pfam" id="PF00582"/>
    </source>
</evidence>
<dbReference type="CDD" id="cd00293">
    <property type="entry name" value="USP-like"/>
    <property type="match status" value="1"/>
</dbReference>
<name>A0A847SEX1_9BACT</name>
<reference evidence="3 4" key="1">
    <citation type="submission" date="2020-04" db="EMBL/GenBank/DDBJ databases">
        <authorList>
            <person name="Yin C."/>
        </authorList>
    </citation>
    <scope>NUCLEOTIDE SEQUENCE [LARGE SCALE GENOMIC DNA]</scope>
    <source>
        <strain evidence="3 4">Ak56</strain>
    </source>
</reference>
<dbReference type="PANTHER" id="PTHR46268">
    <property type="entry name" value="STRESS RESPONSE PROTEIN NHAX"/>
    <property type="match status" value="1"/>
</dbReference>
<dbReference type="RefSeq" id="WP_168737657.1">
    <property type="nucleotide sequence ID" value="NZ_JABAHZ010000001.1"/>
</dbReference>
<protein>
    <submittedName>
        <fullName evidence="3">Universal stress protein</fullName>
    </submittedName>
</protein>
<dbReference type="InterPro" id="IPR014729">
    <property type="entry name" value="Rossmann-like_a/b/a_fold"/>
</dbReference>
<dbReference type="InterPro" id="IPR006016">
    <property type="entry name" value="UspA"/>
</dbReference>
<evidence type="ECO:0000313" key="4">
    <source>
        <dbReference type="Proteomes" id="UP000552864"/>
    </source>
</evidence>
<dbReference type="SUPFAM" id="SSF52402">
    <property type="entry name" value="Adenine nucleotide alpha hydrolases-like"/>
    <property type="match status" value="2"/>
</dbReference>
<comment type="caution">
    <text evidence="3">The sequence shown here is derived from an EMBL/GenBank/DDBJ whole genome shotgun (WGS) entry which is preliminary data.</text>
</comment>
<feature type="domain" description="UspA" evidence="2">
    <location>
        <begin position="1"/>
        <end position="142"/>
    </location>
</feature>
<comment type="similarity">
    <text evidence="1">Belongs to the universal stress protein A family.</text>
</comment>
<dbReference type="PRINTS" id="PR01438">
    <property type="entry name" value="UNVRSLSTRESS"/>
</dbReference>
<evidence type="ECO:0000313" key="3">
    <source>
        <dbReference type="EMBL" id="NLR78313.1"/>
    </source>
</evidence>
<dbReference type="EMBL" id="JABAHZ010000001">
    <property type="protein sequence ID" value="NLR78313.1"/>
    <property type="molecule type" value="Genomic_DNA"/>
</dbReference>
<keyword evidence="4" id="KW-1185">Reference proteome</keyword>
<proteinExistence type="inferred from homology"/>
<dbReference type="InterPro" id="IPR006015">
    <property type="entry name" value="Universal_stress_UspA"/>
</dbReference>
<dbReference type="Pfam" id="PF00582">
    <property type="entry name" value="Usp"/>
    <property type="match status" value="1"/>
</dbReference>
<dbReference type="Gene3D" id="3.40.50.620">
    <property type="entry name" value="HUPs"/>
    <property type="match status" value="2"/>
</dbReference>
<dbReference type="PANTHER" id="PTHR46268:SF6">
    <property type="entry name" value="UNIVERSAL STRESS PROTEIN UP12"/>
    <property type="match status" value="1"/>
</dbReference>
<evidence type="ECO:0000256" key="1">
    <source>
        <dbReference type="ARBA" id="ARBA00008791"/>
    </source>
</evidence>
<dbReference type="Proteomes" id="UP000552864">
    <property type="component" value="Unassembled WGS sequence"/>
</dbReference>
<sequence>MKTMLILTDFSENAFRAAEYGAQIADPLHITRIILYHAFQTVVMGTDLPVSNTQESRQIYLESMENLALQQDRIKPMVPNIPIELVAEDISLPVHIQNFCKHQGVDILVMGVSGRSGLERLLLGSTTSLMITESGVPVLMVPKDTPLGRPMQSIVFATDLKDHSTVPVHQLYEFLDAFPVDIQVLNIAKEKDEKYVVETKEAITNLHNIFEKYNATFDYIKEDHTVEGILDYSNRHHASLLVVVPQQRGFMASLFHNSISKKLAYNSNIPLLSLPPGAIC</sequence>
<dbReference type="AlphaFoldDB" id="A0A847SEX1"/>
<gene>
    <name evidence="3" type="ORF">HGH91_06735</name>
</gene>